<dbReference type="Gene3D" id="3.40.50.300">
    <property type="entry name" value="P-loop containing nucleotide triphosphate hydrolases"/>
    <property type="match status" value="1"/>
</dbReference>
<dbReference type="InterPro" id="IPR011009">
    <property type="entry name" value="Kinase-like_dom_sf"/>
</dbReference>
<keyword evidence="2" id="KW-1185">Reference proteome</keyword>
<dbReference type="SUPFAM" id="SSF56112">
    <property type="entry name" value="Protein kinase-like (PK-like)"/>
    <property type="match status" value="1"/>
</dbReference>
<sequence length="543" mass="59917">MSRAHHVPFALSGGKARRDARRVDRALRRAGTYPHPAGRIRRIETHLSVVFLAGRYAYKLFKPVKFDFADLTRLARRRRCAQAECTLNRALAGPLYLGVWPLVARRRRCVFDTASTAHAGRRHASHARVLEYAVRMRRFDAGAMLSARCTRRGDGLADADALAARLAHYHLHAPRRAPRARYGSAASVTAQWRPLADALDPAVPAEAALRAWCEAELTRLAPQLDERRANGFVRACHGDLHLDNLIRWRNRLLMFDCIEFDDALRWIDVASDLAFAVMDFIAHGREDCAHRLLDAWLAATGDYAALRVLPFYTAWRALVRALVARLRGDAAESARYRRVAAGVAARMSDARPSLLLCHGVSGSGKSLASRALAQRLGAIRLSSDAERKRLAGVPDAARLPACAYTAGQVDAIYSGLLAHAQTVLESGYTAIVDATFLRERNRSAFIALAHRLGVRIVLLDFRADRATLFARVESRAALGRDASDAGPAVLADQLARAEPLSATERALAIRFDTGGDPTAYETEAFWTPLLDALAHRRIDPVNR</sequence>
<name>A0A6J5G196_9BURK</name>
<dbReference type="PANTHER" id="PTHR43883:SF1">
    <property type="entry name" value="GLUCONOKINASE"/>
    <property type="match status" value="1"/>
</dbReference>
<dbReference type="EMBL" id="CADIKL010000011">
    <property type="protein sequence ID" value="CAB3788918.1"/>
    <property type="molecule type" value="Genomic_DNA"/>
</dbReference>
<dbReference type="Proteomes" id="UP000494119">
    <property type="component" value="Unassembled WGS sequence"/>
</dbReference>
<dbReference type="AlphaFoldDB" id="A0A6J5G196"/>
<dbReference type="InterPro" id="IPR027417">
    <property type="entry name" value="P-loop_NTPase"/>
</dbReference>
<evidence type="ECO:0000313" key="2">
    <source>
        <dbReference type="Proteomes" id="UP000494119"/>
    </source>
</evidence>
<evidence type="ECO:0000313" key="1">
    <source>
        <dbReference type="EMBL" id="CAB3788918.1"/>
    </source>
</evidence>
<dbReference type="SUPFAM" id="SSF52540">
    <property type="entry name" value="P-loop containing nucleoside triphosphate hydrolases"/>
    <property type="match status" value="1"/>
</dbReference>
<accession>A0A6J5G196</accession>
<evidence type="ECO:0008006" key="3">
    <source>
        <dbReference type="Google" id="ProtNLM"/>
    </source>
</evidence>
<reference evidence="1 2" key="1">
    <citation type="submission" date="2020-04" db="EMBL/GenBank/DDBJ databases">
        <authorList>
            <person name="De Canck E."/>
        </authorList>
    </citation>
    <scope>NUCLEOTIDE SEQUENCE [LARGE SCALE GENOMIC DNA]</scope>
    <source>
        <strain evidence="1 2">LMG 28688</strain>
    </source>
</reference>
<proteinExistence type="predicted"/>
<dbReference type="InterPro" id="IPR052732">
    <property type="entry name" value="Cell-binding_unc_protein"/>
</dbReference>
<organism evidence="1 2">
    <name type="scientific">Paraburkholderia caffeinitolerans</name>
    <dbReference type="NCBI Taxonomy" id="1723730"/>
    <lineage>
        <taxon>Bacteria</taxon>
        <taxon>Pseudomonadati</taxon>
        <taxon>Pseudomonadota</taxon>
        <taxon>Betaproteobacteria</taxon>
        <taxon>Burkholderiales</taxon>
        <taxon>Burkholderiaceae</taxon>
        <taxon>Paraburkholderia</taxon>
    </lineage>
</organism>
<dbReference type="PANTHER" id="PTHR43883">
    <property type="entry name" value="SLR0207 PROTEIN"/>
    <property type="match status" value="1"/>
</dbReference>
<gene>
    <name evidence="1" type="ORF">LMG28688_02785</name>
</gene>
<dbReference type="Pfam" id="PF13671">
    <property type="entry name" value="AAA_33"/>
    <property type="match status" value="1"/>
</dbReference>
<dbReference type="RefSeq" id="WP_129563690.1">
    <property type="nucleotide sequence ID" value="NZ_CADIKL010000011.1"/>
</dbReference>
<protein>
    <recommendedName>
        <fullName evidence="3">Aminoglycoside phosphotransferase domain-containing protein</fullName>
    </recommendedName>
</protein>